<dbReference type="GO" id="GO:0008237">
    <property type="term" value="F:metallopeptidase activity"/>
    <property type="evidence" value="ECO:0007669"/>
    <property type="project" value="UniProtKB-KW"/>
</dbReference>
<accession>A0A1M5XAL2</accession>
<feature type="domain" description="Peptidase M50" evidence="14">
    <location>
        <begin position="120"/>
        <end position="163"/>
    </location>
</feature>
<evidence type="ECO:0000256" key="2">
    <source>
        <dbReference type="ARBA" id="ARBA00004651"/>
    </source>
</evidence>
<keyword evidence="6 13" id="KW-0812">Transmembrane</keyword>
<dbReference type="EMBL" id="FQXM01000026">
    <property type="protein sequence ID" value="SHH96841.1"/>
    <property type="molecule type" value="Genomic_DNA"/>
</dbReference>
<keyword evidence="4" id="KW-1003">Cell membrane</keyword>
<evidence type="ECO:0000259" key="14">
    <source>
        <dbReference type="Pfam" id="PF02163"/>
    </source>
</evidence>
<evidence type="ECO:0000256" key="5">
    <source>
        <dbReference type="ARBA" id="ARBA00022670"/>
    </source>
</evidence>
<dbReference type="CDD" id="cd06158">
    <property type="entry name" value="S2P-M50_like_1"/>
    <property type="match status" value="1"/>
</dbReference>
<keyword evidence="5 15" id="KW-0645">Protease</keyword>
<keyword evidence="7" id="KW-0479">Metal-binding</keyword>
<evidence type="ECO:0000256" key="10">
    <source>
        <dbReference type="ARBA" id="ARBA00022989"/>
    </source>
</evidence>
<comment type="subcellular location">
    <subcellularLocation>
        <location evidence="2">Cell membrane</location>
        <topology evidence="2">Multi-pass membrane protein</topology>
    </subcellularLocation>
</comment>
<dbReference type="OrthoDB" id="9800627at2"/>
<evidence type="ECO:0000256" key="6">
    <source>
        <dbReference type="ARBA" id="ARBA00022692"/>
    </source>
</evidence>
<keyword evidence="10 13" id="KW-1133">Transmembrane helix</keyword>
<proteinExistence type="inferred from homology"/>
<comment type="similarity">
    <text evidence="3">Belongs to the peptidase M50B family.</text>
</comment>
<evidence type="ECO:0000256" key="9">
    <source>
        <dbReference type="ARBA" id="ARBA00022833"/>
    </source>
</evidence>
<keyword evidence="16" id="KW-1185">Reference proteome</keyword>
<name>A0A1M5XAL2_9CLOT</name>
<dbReference type="PANTHER" id="PTHR35864:SF1">
    <property type="entry name" value="ZINC METALLOPROTEASE YWHC-RELATED"/>
    <property type="match status" value="1"/>
</dbReference>
<feature type="transmembrane region" description="Helical" evidence="13">
    <location>
        <begin position="6"/>
        <end position="23"/>
    </location>
</feature>
<evidence type="ECO:0000256" key="7">
    <source>
        <dbReference type="ARBA" id="ARBA00022723"/>
    </source>
</evidence>
<keyword evidence="9" id="KW-0862">Zinc</keyword>
<dbReference type="InterPro" id="IPR052348">
    <property type="entry name" value="Metallopeptidase_M50B"/>
</dbReference>
<dbReference type="RefSeq" id="WP_073340045.1">
    <property type="nucleotide sequence ID" value="NZ_FQXM01000026.1"/>
</dbReference>
<comment type="cofactor">
    <cofactor evidence="1">
        <name>Zn(2+)</name>
        <dbReference type="ChEBI" id="CHEBI:29105"/>
    </cofactor>
</comment>
<evidence type="ECO:0000256" key="1">
    <source>
        <dbReference type="ARBA" id="ARBA00001947"/>
    </source>
</evidence>
<keyword evidence="8" id="KW-0378">Hydrolase</keyword>
<dbReference type="STRING" id="1121316.SAMN02745207_03502"/>
<evidence type="ECO:0000256" key="4">
    <source>
        <dbReference type="ARBA" id="ARBA00022475"/>
    </source>
</evidence>
<keyword evidence="11" id="KW-0482">Metalloprotease</keyword>
<feature type="transmembrane region" description="Helical" evidence="13">
    <location>
        <begin position="123"/>
        <end position="144"/>
    </location>
</feature>
<gene>
    <name evidence="15" type="ORF">SAMN02745207_03502</name>
</gene>
<dbReference type="GO" id="GO:0046872">
    <property type="term" value="F:metal ion binding"/>
    <property type="evidence" value="ECO:0007669"/>
    <property type="project" value="UniProtKB-KW"/>
</dbReference>
<dbReference type="GO" id="GO:0006508">
    <property type="term" value="P:proteolysis"/>
    <property type="evidence" value="ECO:0007669"/>
    <property type="project" value="UniProtKB-KW"/>
</dbReference>
<feature type="transmembrane region" description="Helical" evidence="13">
    <location>
        <begin position="176"/>
        <end position="202"/>
    </location>
</feature>
<dbReference type="InterPro" id="IPR044537">
    <property type="entry name" value="Rip2-like"/>
</dbReference>
<protein>
    <submittedName>
        <fullName evidence="15">Zn-dependent protease (Includes SpoIVFB)</fullName>
    </submittedName>
</protein>
<sequence length="207" mass="23525">MELLQTVYLLPGILIGFTFHEFAHARMAVWLGDETPRFQGRLSLNPFVHMDIFGLLLIILAGFGWAKPVQVNPDNFNNKRRDHILVSLAGPLMNLLIAISFLIIMKIAYLMPQSVMNSNLHEVIMNFLSYGVWINIVLFVFNLLPVPPLDGAHIFSDIFNLKETNFNSTLNNLTRFLLPILIITSALDLIIMPPIIAIYNFLLGIFF</sequence>
<evidence type="ECO:0000256" key="3">
    <source>
        <dbReference type="ARBA" id="ARBA00007931"/>
    </source>
</evidence>
<evidence type="ECO:0000256" key="8">
    <source>
        <dbReference type="ARBA" id="ARBA00022801"/>
    </source>
</evidence>
<feature type="transmembrane region" description="Helical" evidence="13">
    <location>
        <begin position="85"/>
        <end position="111"/>
    </location>
</feature>
<reference evidence="15 16" key="1">
    <citation type="submission" date="2016-11" db="EMBL/GenBank/DDBJ databases">
        <authorList>
            <person name="Jaros S."/>
            <person name="Januszkiewicz K."/>
            <person name="Wedrychowicz H."/>
        </authorList>
    </citation>
    <scope>NUCLEOTIDE SEQUENCE [LARGE SCALE GENOMIC DNA]</scope>
    <source>
        <strain evidence="15 16">DSM 8605</strain>
    </source>
</reference>
<dbReference type="Proteomes" id="UP000184447">
    <property type="component" value="Unassembled WGS sequence"/>
</dbReference>
<keyword evidence="12 13" id="KW-0472">Membrane</keyword>
<evidence type="ECO:0000256" key="13">
    <source>
        <dbReference type="SAM" id="Phobius"/>
    </source>
</evidence>
<feature type="transmembrane region" description="Helical" evidence="13">
    <location>
        <begin position="44"/>
        <end position="65"/>
    </location>
</feature>
<dbReference type="Pfam" id="PF02163">
    <property type="entry name" value="Peptidase_M50"/>
    <property type="match status" value="1"/>
</dbReference>
<evidence type="ECO:0000313" key="16">
    <source>
        <dbReference type="Proteomes" id="UP000184447"/>
    </source>
</evidence>
<dbReference type="InterPro" id="IPR008915">
    <property type="entry name" value="Peptidase_M50"/>
</dbReference>
<evidence type="ECO:0000313" key="15">
    <source>
        <dbReference type="EMBL" id="SHH96841.1"/>
    </source>
</evidence>
<dbReference type="AlphaFoldDB" id="A0A1M5XAL2"/>
<dbReference type="PANTHER" id="PTHR35864">
    <property type="entry name" value="ZINC METALLOPROTEASE MJ0611-RELATED"/>
    <property type="match status" value="1"/>
</dbReference>
<organism evidence="15 16">
    <name type="scientific">Clostridium grantii DSM 8605</name>
    <dbReference type="NCBI Taxonomy" id="1121316"/>
    <lineage>
        <taxon>Bacteria</taxon>
        <taxon>Bacillati</taxon>
        <taxon>Bacillota</taxon>
        <taxon>Clostridia</taxon>
        <taxon>Eubacteriales</taxon>
        <taxon>Clostridiaceae</taxon>
        <taxon>Clostridium</taxon>
    </lineage>
</organism>
<dbReference type="GO" id="GO:0005886">
    <property type="term" value="C:plasma membrane"/>
    <property type="evidence" value="ECO:0007669"/>
    <property type="project" value="UniProtKB-SubCell"/>
</dbReference>
<evidence type="ECO:0000256" key="12">
    <source>
        <dbReference type="ARBA" id="ARBA00023136"/>
    </source>
</evidence>
<evidence type="ECO:0000256" key="11">
    <source>
        <dbReference type="ARBA" id="ARBA00023049"/>
    </source>
</evidence>